<gene>
    <name evidence="4" type="primary">LOC101863330</name>
</gene>
<organism evidence="3 4">
    <name type="scientific">Aplysia californica</name>
    <name type="common">California sea hare</name>
    <dbReference type="NCBI Taxonomy" id="6500"/>
    <lineage>
        <taxon>Eukaryota</taxon>
        <taxon>Metazoa</taxon>
        <taxon>Spiralia</taxon>
        <taxon>Lophotrochozoa</taxon>
        <taxon>Mollusca</taxon>
        <taxon>Gastropoda</taxon>
        <taxon>Heterobranchia</taxon>
        <taxon>Euthyneura</taxon>
        <taxon>Tectipleura</taxon>
        <taxon>Aplysiida</taxon>
        <taxon>Aplysioidea</taxon>
        <taxon>Aplysiidae</taxon>
        <taxon>Aplysia</taxon>
    </lineage>
</organism>
<dbReference type="InterPro" id="IPR045294">
    <property type="entry name" value="Complex1_LYR_LYRM1"/>
</dbReference>
<dbReference type="CDD" id="cd20261">
    <property type="entry name" value="Complex1_LYR_LYRM1"/>
    <property type="match status" value="1"/>
</dbReference>
<dbReference type="PANTHER" id="PTHR14273">
    <property type="entry name" value="LYR MOTIF-CONTAINING PROTEIN 1"/>
    <property type="match status" value="1"/>
</dbReference>
<protein>
    <submittedName>
        <fullName evidence="4">LYR motif-containing protein 1</fullName>
    </submittedName>
</protein>
<dbReference type="InterPro" id="IPR008011">
    <property type="entry name" value="Complex1_LYR_dom"/>
</dbReference>
<name>A0ABM0JG88_APLCA</name>
<evidence type="ECO:0000256" key="1">
    <source>
        <dbReference type="ARBA" id="ARBA00009508"/>
    </source>
</evidence>
<dbReference type="Proteomes" id="UP000694888">
    <property type="component" value="Unplaced"/>
</dbReference>
<sequence>MSVAVHRSQVLSLYRRIMRMAMSWTSASGLSEETQQEQKYIYSEAGRLFRKNKQESDEGKIREYIKEAETRIGLAEHYGTPYPRMMNIPQNVLAPHGVSKLKKAQRRAIKQATPIYLKSLGEENIPDR</sequence>
<dbReference type="GeneID" id="101863330"/>
<comment type="similarity">
    <text evidence="1">Belongs to the complex I LYR family.</text>
</comment>
<evidence type="ECO:0000313" key="3">
    <source>
        <dbReference type="Proteomes" id="UP000694888"/>
    </source>
</evidence>
<proteinExistence type="inferred from homology"/>
<dbReference type="Pfam" id="PF05347">
    <property type="entry name" value="Complex1_LYR"/>
    <property type="match status" value="1"/>
</dbReference>
<dbReference type="RefSeq" id="XP_005092989.1">
    <property type="nucleotide sequence ID" value="XM_005092932.3"/>
</dbReference>
<feature type="domain" description="Complex 1 LYR protein" evidence="2">
    <location>
        <begin position="9"/>
        <end position="71"/>
    </location>
</feature>
<evidence type="ECO:0000313" key="4">
    <source>
        <dbReference type="RefSeq" id="XP_005092989.1"/>
    </source>
</evidence>
<accession>A0ABM0JG88</accession>
<reference evidence="4" key="1">
    <citation type="submission" date="2025-08" db="UniProtKB">
        <authorList>
            <consortium name="RefSeq"/>
        </authorList>
    </citation>
    <scope>IDENTIFICATION</scope>
</reference>
<keyword evidence="3" id="KW-1185">Reference proteome</keyword>
<dbReference type="InterPro" id="IPR040330">
    <property type="entry name" value="LYRM1"/>
</dbReference>
<dbReference type="PANTHER" id="PTHR14273:SF0">
    <property type="entry name" value="LYR MOTIF-CONTAINING PROTEIN 1"/>
    <property type="match status" value="1"/>
</dbReference>
<evidence type="ECO:0000259" key="2">
    <source>
        <dbReference type="Pfam" id="PF05347"/>
    </source>
</evidence>